<accession>A0A3N1H8Z8</accession>
<comment type="caution">
    <text evidence="1">The sequence shown here is derived from an EMBL/GenBank/DDBJ whole genome shotgun (WGS) entry which is preliminary data.</text>
</comment>
<dbReference type="EMBL" id="RJKM01000001">
    <property type="protein sequence ID" value="ROP38990.1"/>
    <property type="molecule type" value="Genomic_DNA"/>
</dbReference>
<dbReference type="Proteomes" id="UP000268727">
    <property type="component" value="Unassembled WGS sequence"/>
</dbReference>
<keyword evidence="2" id="KW-1185">Reference proteome</keyword>
<organism evidence="1 2">
    <name type="scientific">Saccharothrix texasensis</name>
    <dbReference type="NCBI Taxonomy" id="103734"/>
    <lineage>
        <taxon>Bacteria</taxon>
        <taxon>Bacillati</taxon>
        <taxon>Actinomycetota</taxon>
        <taxon>Actinomycetes</taxon>
        <taxon>Pseudonocardiales</taxon>
        <taxon>Pseudonocardiaceae</taxon>
        <taxon>Saccharothrix</taxon>
    </lineage>
</organism>
<gene>
    <name evidence="1" type="ORF">EDD40_4358</name>
</gene>
<name>A0A3N1H8Z8_9PSEU</name>
<sequence length="317" mass="35118">MADSQDRSSEDSELVKDLKWLRKGPGLTLARLSKAGAVVQACGGPQQPTETTCERFLSALRSMNDFPGGRALWAAYGADGGDQQTELKERRAAYAKSVKRTAGRVRDWEDEAIDELALRLLSAFYAGAPDPKDFPIPRGGYLMTQLSVVCINKDRRFMESRQTRTVIPLVDGAPHFRYGTYTPTELSDAEGGILAPSVRGADGGVVHTIEFPVPLRRGRAHTFSFRERVPDSDPEPAVNVDFSGQSFESPALRYRVEVHFLTDRPKFLWGYDKLHRIERPGAPESGIPLTLDDEGRISVEFADLYGGLCAGVAWQWE</sequence>
<proteinExistence type="predicted"/>
<dbReference type="OrthoDB" id="4773831at2"/>
<dbReference type="RefSeq" id="WP_148088868.1">
    <property type="nucleotide sequence ID" value="NZ_RJKM01000001.1"/>
</dbReference>
<dbReference type="AlphaFoldDB" id="A0A3N1H8Z8"/>
<evidence type="ECO:0000313" key="1">
    <source>
        <dbReference type="EMBL" id="ROP38990.1"/>
    </source>
</evidence>
<reference evidence="1 2" key="1">
    <citation type="submission" date="2018-11" db="EMBL/GenBank/DDBJ databases">
        <title>Sequencing the genomes of 1000 actinobacteria strains.</title>
        <authorList>
            <person name="Klenk H.-P."/>
        </authorList>
    </citation>
    <scope>NUCLEOTIDE SEQUENCE [LARGE SCALE GENOMIC DNA]</scope>
    <source>
        <strain evidence="1 2">DSM 44231</strain>
    </source>
</reference>
<protein>
    <submittedName>
        <fullName evidence="1">Uncharacterized protein</fullName>
    </submittedName>
</protein>
<evidence type="ECO:0000313" key="2">
    <source>
        <dbReference type="Proteomes" id="UP000268727"/>
    </source>
</evidence>